<dbReference type="GO" id="GO:0035003">
    <property type="term" value="C:subapical complex"/>
    <property type="evidence" value="ECO:0007669"/>
    <property type="project" value="Ensembl"/>
</dbReference>
<organism evidence="6 7">
    <name type="scientific">Callithrix jacchus</name>
    <name type="common">White-tufted-ear marmoset</name>
    <name type="synonym">Simia Jacchus</name>
    <dbReference type="NCBI Taxonomy" id="9483"/>
    <lineage>
        <taxon>Eukaryota</taxon>
        <taxon>Metazoa</taxon>
        <taxon>Chordata</taxon>
        <taxon>Craniata</taxon>
        <taxon>Vertebrata</taxon>
        <taxon>Euteleostomi</taxon>
        <taxon>Mammalia</taxon>
        <taxon>Eutheria</taxon>
        <taxon>Euarchontoglires</taxon>
        <taxon>Primates</taxon>
        <taxon>Haplorrhini</taxon>
        <taxon>Platyrrhini</taxon>
        <taxon>Cebidae</taxon>
        <taxon>Callitrichinae</taxon>
        <taxon>Callithrix</taxon>
        <taxon>Callithrix</taxon>
    </lineage>
</organism>
<evidence type="ECO:0000256" key="3">
    <source>
        <dbReference type="SAM" id="SignalP"/>
    </source>
</evidence>
<dbReference type="Proteomes" id="UP000008225">
    <property type="component" value="Chromosome 22"/>
</dbReference>
<feature type="transmembrane region" description="Helical" evidence="2">
    <location>
        <begin position="60"/>
        <end position="84"/>
    </location>
</feature>
<dbReference type="GO" id="GO:1901890">
    <property type="term" value="P:positive regulation of cell junction assembly"/>
    <property type="evidence" value="ECO:0007669"/>
    <property type="project" value="Ensembl"/>
</dbReference>
<keyword evidence="2" id="KW-0812">Transmembrane</keyword>
<dbReference type="EMBL" id="GAMP01010874">
    <property type="protein sequence ID" value="JAB41881.1"/>
    <property type="molecule type" value="mRNA"/>
</dbReference>
<reference evidence="4" key="2">
    <citation type="journal article" date="2014" name="Gigascience">
        <title>De novo assembly of the common marmoset transcriptome from NextGen mRNA sequences.</title>
        <authorList>
            <person name="Maudhoo M.D."/>
            <person name="Ren D."/>
            <person name="Gradnigo J.S."/>
            <person name="Gibbs R.M."/>
            <person name="Lubker A.C."/>
            <person name="Moriyama E.N."/>
            <person name="French J.A."/>
            <person name="Norgren R.B.Jr."/>
        </authorList>
    </citation>
    <scope>NUCLEOTIDE SEQUENCE</scope>
    <source>
        <tissue evidence="4">Bladder</tissue>
        <tissue evidence="5">Cerebellum</tissue>
    </source>
</reference>
<evidence type="ECO:0000313" key="7">
    <source>
        <dbReference type="Proteomes" id="UP000008225"/>
    </source>
</evidence>
<dbReference type="GeneID" id="100414970"/>
<evidence type="ECO:0000313" key="4">
    <source>
        <dbReference type="EMBL" id="JAB07999.1"/>
    </source>
</evidence>
<dbReference type="AlphaFoldDB" id="F6Z7P9"/>
<dbReference type="HOGENOM" id="CLU_2120342_0_0_1"/>
<dbReference type="GeneTree" id="ENSGT00950000183101"/>
<gene>
    <name evidence="4 6" type="primary">CRB3</name>
</gene>
<feature type="region of interest" description="Disordered" evidence="1">
    <location>
        <begin position="91"/>
        <end position="127"/>
    </location>
</feature>
<dbReference type="RefSeq" id="XP_002761676.1">
    <property type="nucleotide sequence ID" value="XM_002761630.7"/>
</dbReference>
<dbReference type="GO" id="GO:0045177">
    <property type="term" value="C:apical part of cell"/>
    <property type="evidence" value="ECO:0007669"/>
    <property type="project" value="Ensembl"/>
</dbReference>
<name>F6Z7P9_CALJA</name>
<reference evidence="6" key="1">
    <citation type="submission" date="2009-03" db="EMBL/GenBank/DDBJ databases">
        <authorList>
            <person name="Warren W."/>
            <person name="Ye L."/>
            <person name="Minx P."/>
            <person name="Worley K."/>
            <person name="Gibbs R."/>
            <person name="Wilson R.K."/>
        </authorList>
    </citation>
    <scope>NUCLEOTIDE SEQUENCE [LARGE SCALE GENOMIC DNA]</scope>
</reference>
<accession>F6Z7P9</accession>
<dbReference type="GO" id="GO:0017124">
    <property type="term" value="F:SH3 domain binding"/>
    <property type="evidence" value="ECO:0007669"/>
    <property type="project" value="Ensembl"/>
</dbReference>
<dbReference type="GO" id="GO:0072659">
    <property type="term" value="P:protein localization to plasma membrane"/>
    <property type="evidence" value="ECO:0007669"/>
    <property type="project" value="Ensembl"/>
</dbReference>
<keyword evidence="2" id="KW-0472">Membrane</keyword>
<dbReference type="Ensembl" id="ENSCJAT00000032224.3">
    <property type="protein sequence ID" value="ENSCJAP00000030494.1"/>
    <property type="gene ID" value="ENSCJAG00000044939.3"/>
</dbReference>
<feature type="compositionally biased region" description="Low complexity" evidence="1">
    <location>
        <begin position="36"/>
        <end position="55"/>
    </location>
</feature>
<dbReference type="OrthoDB" id="9949034at2759"/>
<feature type="chain" id="PRO_5014090523" evidence="3">
    <location>
        <begin position="27"/>
        <end position="127"/>
    </location>
</feature>
<evidence type="ECO:0000313" key="6">
    <source>
        <dbReference type="Ensembl" id="ENSCJAP00000030494.1"/>
    </source>
</evidence>
<protein>
    <submittedName>
        <fullName evidence="6">Crumbs cell polarity complex component 3</fullName>
    </submittedName>
    <submittedName>
        <fullName evidence="4">Crumbs protein homolog 3 isoform b</fullName>
    </submittedName>
</protein>
<evidence type="ECO:0000256" key="1">
    <source>
        <dbReference type="SAM" id="MobiDB-lite"/>
    </source>
</evidence>
<evidence type="ECO:0000256" key="2">
    <source>
        <dbReference type="SAM" id="Phobius"/>
    </source>
</evidence>
<dbReference type="KEGG" id="cjc:100414970"/>
<feature type="region of interest" description="Disordered" evidence="1">
    <location>
        <begin position="28"/>
        <end position="55"/>
    </location>
</feature>
<dbReference type="EMBL" id="GAMT01003862">
    <property type="protein sequence ID" value="JAB07999.1"/>
    <property type="molecule type" value="mRNA"/>
</dbReference>
<proteinExistence type="evidence at transcript level"/>
<dbReference type="eggNOG" id="ENOG502S74B">
    <property type="taxonomic scope" value="Eukaryota"/>
</dbReference>
<sequence length="127" mass="13303">MANPGLGLLLALGLPFLLARWGRAWGQVPTSSANESSTVLPTSTSPSSSSSSNGTLSQGAITAIIVVFSILAALLLAVGLALLVRKLREKRQTEGTYRPSSEEQFSHAAEARAPQDSKETVRGCLPI</sequence>
<dbReference type="CTD" id="92359"/>
<dbReference type="Bgee" id="ENSCJAG00000044939">
    <property type="expression patterns" value="Expressed in kidney and 5 other cell types or tissues"/>
</dbReference>
<feature type="signal peptide" evidence="3">
    <location>
        <begin position="1"/>
        <end position="26"/>
    </location>
</feature>
<feature type="compositionally biased region" description="Basic and acidic residues" evidence="1">
    <location>
        <begin position="100"/>
        <end position="121"/>
    </location>
</feature>
<keyword evidence="7" id="KW-1185">Reference proteome</keyword>
<dbReference type="STRING" id="9483.ENSCJAP00000030494"/>
<evidence type="ECO:0000313" key="5">
    <source>
        <dbReference type="EMBL" id="JAB41881.1"/>
    </source>
</evidence>
<dbReference type="OMA" id="EEQFNHA"/>
<reference evidence="6" key="3">
    <citation type="submission" date="2025-05" db="UniProtKB">
        <authorList>
            <consortium name="Ensembl"/>
        </authorList>
    </citation>
    <scope>IDENTIFICATION</scope>
</reference>
<keyword evidence="2" id="KW-1133">Transmembrane helix</keyword>
<keyword evidence="3" id="KW-0732">Signal</keyword>